<gene>
    <name evidence="2" type="ORF">BECKTC1821F_GA0114240_10798</name>
</gene>
<name>A0A451A9K9_9GAMM</name>
<dbReference type="Pfam" id="PF03906">
    <property type="entry name" value="Phage_T7_tail"/>
    <property type="match status" value="1"/>
</dbReference>
<accession>A0A451A9K9</accession>
<dbReference type="EMBL" id="CAADFW010000079">
    <property type="protein sequence ID" value="VFK62736.1"/>
    <property type="molecule type" value="Genomic_DNA"/>
</dbReference>
<dbReference type="SUPFAM" id="SSF88874">
    <property type="entry name" value="Receptor-binding domain of short tail fibre protein gp12"/>
    <property type="match status" value="1"/>
</dbReference>
<protein>
    <submittedName>
        <fullName evidence="2">Phage T7 tail fibre protein</fullName>
    </submittedName>
</protein>
<feature type="domain" description="Bacteriophage T7 tail fibre protein-like N-terminal" evidence="1">
    <location>
        <begin position="3"/>
        <end position="118"/>
    </location>
</feature>
<evidence type="ECO:0000259" key="1">
    <source>
        <dbReference type="Pfam" id="PF03906"/>
    </source>
</evidence>
<sequence>MAYAITTYTANGATTQWAVPFPYIARSHVHVYIDDIEDVAITWINDALVQTATTPATGQKVKIHRQTPTEPLVQYLDGAAHTAASLNKAALQALYAIEELQSGLQKALSATSAGDWDARGERITSVGTPIDSTDATTKQWVLSSITASGNITAPEAPEDNGKVVVANGGNFAWTTPTVGLLADAGVAATKDVGGGGDQVSPGNHDHDAAYLAKTTPLVTRIPAGDPLPTSDIGPIYYEAIRAVMTWTTFNTGFSGYASPLLGSYMDFSVPTAPPGWISIGATNLSLTTYAALWNFAQHHGLVVPLGSWQAGYLWYADNGDGTFRIPDIQGLFMRAWPGGAQDPGRLFGVPQGDAMRNIWGEFYVGDVATAASFQILGAGGAFYTIPNENAAYGNAGSSGVFPRTMWARFDASRYVPTAPQNRPVNISLPKALCCL</sequence>
<reference evidence="2" key="1">
    <citation type="submission" date="2019-02" db="EMBL/GenBank/DDBJ databases">
        <authorList>
            <person name="Gruber-Vodicka R. H."/>
            <person name="Seah K. B. B."/>
        </authorList>
    </citation>
    <scope>NUCLEOTIDE SEQUENCE</scope>
    <source>
        <strain evidence="2">BECK_BZ126</strain>
    </source>
</reference>
<evidence type="ECO:0000313" key="2">
    <source>
        <dbReference type="EMBL" id="VFK62736.1"/>
    </source>
</evidence>
<organism evidence="2">
    <name type="scientific">Candidatus Kentrum sp. TC</name>
    <dbReference type="NCBI Taxonomy" id="2126339"/>
    <lineage>
        <taxon>Bacteria</taxon>
        <taxon>Pseudomonadati</taxon>
        <taxon>Pseudomonadota</taxon>
        <taxon>Gammaproteobacteria</taxon>
        <taxon>Candidatus Kentrum</taxon>
    </lineage>
</organism>
<dbReference type="InterPro" id="IPR005604">
    <property type="entry name" value="Phage_T7_tail_fibre-like_N"/>
</dbReference>
<proteinExistence type="predicted"/>
<dbReference type="AlphaFoldDB" id="A0A451A9K9"/>